<name>A0A7G7MFF2_9PSEU</name>
<dbReference type="InterPro" id="IPR002912">
    <property type="entry name" value="ACT_dom"/>
</dbReference>
<dbReference type="Gene3D" id="3.40.50.12500">
    <property type="match status" value="1"/>
</dbReference>
<evidence type="ECO:0000259" key="1">
    <source>
        <dbReference type="PROSITE" id="PS51671"/>
    </source>
</evidence>
<dbReference type="AlphaFoldDB" id="A0A7G7MFF2"/>
<dbReference type="InterPro" id="IPR045865">
    <property type="entry name" value="ACT-like_dom_sf"/>
</dbReference>
<accession>A0A7G7MFF2</accession>
<feature type="domain" description="ACT" evidence="1">
    <location>
        <begin position="274"/>
        <end position="351"/>
    </location>
</feature>
<organism evidence="2 3">
    <name type="scientific">Pseudonocardia petroleophila</name>
    <dbReference type="NCBI Taxonomy" id="37331"/>
    <lineage>
        <taxon>Bacteria</taxon>
        <taxon>Bacillati</taxon>
        <taxon>Actinomycetota</taxon>
        <taxon>Actinomycetes</taxon>
        <taxon>Pseudonocardiales</taxon>
        <taxon>Pseudonocardiaceae</taxon>
        <taxon>Pseudonocardia</taxon>
    </lineage>
</organism>
<keyword evidence="3" id="KW-1185">Reference proteome</keyword>
<dbReference type="Pfam" id="PF17645">
    <property type="entry name" value="Amdase"/>
    <property type="match status" value="1"/>
</dbReference>
<proteinExistence type="predicted"/>
<dbReference type="EMBL" id="CP060131">
    <property type="protein sequence ID" value="QNG51513.1"/>
    <property type="molecule type" value="Genomic_DNA"/>
</dbReference>
<sequence length="447" mass="46114">MQQETGVVPPPDPAGGIGVIVPFDFALDRELWRWVPEPVELHLTRTPFVPSPVTAEMARAISDPEPVRGATRDLLQPGTRIVAYACTSGSFVDGVAGERALIDVMHEAGARHALTTAGALVSALGAVGASRVAIVTPYVDTLTELLGAFLAAHGITSTSAVGLGLLGQIWRVSYDEVVAAARAADHPDAEAVFISCTNLATYDVIAPLERELGKPVLTANQVTMWAALQAIGVRALGPGQRLIASDAARGPHLRAVPDPSPLLARPAGTAALHRVRVRVPDEAGALARLAEAVASAGGNIVAFSVHGQDSESVVDELVVSGATDRDLLAGSVRATVGRAAGAVLVTEADPHDLVDGQTRALDLAAQAVQNGDPGAALAALLHADSVQTVDAEPDTDPHELAVPAPGEGWLVARREWAPFTVTESARAEAFVRALTALSPAPPAEVAP</sequence>
<protein>
    <submittedName>
        <fullName evidence="2">Aspartate/glutamate racemase family protein</fullName>
    </submittedName>
</protein>
<dbReference type="PROSITE" id="PS51671">
    <property type="entry name" value="ACT"/>
    <property type="match status" value="1"/>
</dbReference>
<evidence type="ECO:0000313" key="3">
    <source>
        <dbReference type="Proteomes" id="UP000515728"/>
    </source>
</evidence>
<dbReference type="InterPro" id="IPR053714">
    <property type="entry name" value="Iso_Racemase_Enz_sf"/>
</dbReference>
<dbReference type="SUPFAM" id="SSF55021">
    <property type="entry name" value="ACT-like"/>
    <property type="match status" value="1"/>
</dbReference>
<reference evidence="2 3" key="1">
    <citation type="submission" date="2020-08" db="EMBL/GenBank/DDBJ databases">
        <authorList>
            <person name="Mo P."/>
        </authorList>
    </citation>
    <scope>NUCLEOTIDE SEQUENCE [LARGE SCALE GENOMIC DNA]</scope>
    <source>
        <strain evidence="2 3">CGMCC 4.1532</strain>
    </source>
</reference>
<evidence type="ECO:0000313" key="2">
    <source>
        <dbReference type="EMBL" id="QNG51513.1"/>
    </source>
</evidence>
<dbReference type="KEGG" id="ppel:H6H00_25900"/>
<dbReference type="PANTHER" id="PTHR40267">
    <property type="entry name" value="BLR3294 PROTEIN"/>
    <property type="match status" value="1"/>
</dbReference>
<gene>
    <name evidence="2" type="ORF">H6H00_25900</name>
</gene>
<dbReference type="InterPro" id="IPR026286">
    <property type="entry name" value="MaiA/AMDase"/>
</dbReference>
<dbReference type="Proteomes" id="UP000515728">
    <property type="component" value="Chromosome"/>
</dbReference>
<dbReference type="PANTHER" id="PTHR40267:SF1">
    <property type="entry name" value="BLR3294 PROTEIN"/>
    <property type="match status" value="1"/>
</dbReference>